<comment type="similarity">
    <text evidence="3">Belongs to the CheD family.</text>
</comment>
<reference evidence="5 7" key="2">
    <citation type="submission" date="2016-11" db="EMBL/GenBank/DDBJ databases">
        <authorList>
            <person name="Varghese N."/>
            <person name="Submissions S."/>
        </authorList>
    </citation>
    <scope>NUCLEOTIDE SEQUENCE [LARGE SCALE GENOMIC DNA]</scope>
    <source>
        <strain evidence="5 7">DSM 7308</strain>
    </source>
</reference>
<dbReference type="Pfam" id="PF03975">
    <property type="entry name" value="CheD"/>
    <property type="match status" value="1"/>
</dbReference>
<keyword evidence="2 3" id="KW-0378">Hydrolase</keyword>
<keyword evidence="7" id="KW-1185">Reference proteome</keyword>
<keyword evidence="1 3" id="KW-0145">Chemotaxis</keyword>
<dbReference type="Gene3D" id="3.30.1330.200">
    <property type="match status" value="1"/>
</dbReference>
<evidence type="ECO:0000256" key="2">
    <source>
        <dbReference type="ARBA" id="ARBA00022801"/>
    </source>
</evidence>
<proteinExistence type="inferred from homology"/>
<evidence type="ECO:0000313" key="6">
    <source>
        <dbReference type="Proteomes" id="UP000092605"/>
    </source>
</evidence>
<dbReference type="SUPFAM" id="SSF64438">
    <property type="entry name" value="CNF1/YfiH-like putative cysteine hydrolases"/>
    <property type="match status" value="1"/>
</dbReference>
<comment type="function">
    <text evidence="3">Probably deamidates glutamine residues to glutamate on methyl-accepting chemotaxis receptors (MCPs), playing an important role in chemotaxis.</text>
</comment>
<sequence>MKNSIKVGMADYKLGKDGDILVTLGLGSCVGIVIYDKFKKIAGMAHIMLPSSKEIRNNLNKAKFADTAIEYMLNDIINAGGSKSSLIAKIAGGAQMFKIASANESLNIGKRNVMAVKQVLSELRIPIIAEDVLGNYGRTIEFDCSTGDLTIKAIGKEKKVI</sequence>
<dbReference type="EMBL" id="FRBG01000003">
    <property type="protein sequence ID" value="SHK60288.1"/>
    <property type="molecule type" value="Genomic_DNA"/>
</dbReference>
<evidence type="ECO:0000313" key="4">
    <source>
        <dbReference type="EMBL" id="KXZ39793.1"/>
    </source>
</evidence>
<accession>A0A150FQA3</accession>
<dbReference type="OrthoDB" id="9807202at2"/>
<dbReference type="PANTHER" id="PTHR35147">
    <property type="entry name" value="CHEMORECEPTOR GLUTAMINE DEAMIDASE CHED-RELATED"/>
    <property type="match status" value="1"/>
</dbReference>
<dbReference type="InterPro" id="IPR011324">
    <property type="entry name" value="Cytotoxic_necrot_fac-like_cat"/>
</dbReference>
<dbReference type="CDD" id="cd16352">
    <property type="entry name" value="CheD"/>
    <property type="match status" value="1"/>
</dbReference>
<dbReference type="GO" id="GO:0006935">
    <property type="term" value="P:chemotaxis"/>
    <property type="evidence" value="ECO:0007669"/>
    <property type="project" value="UniProtKB-UniRule"/>
</dbReference>
<dbReference type="HAMAP" id="MF_01440">
    <property type="entry name" value="CheD"/>
    <property type="match status" value="1"/>
</dbReference>
<gene>
    <name evidence="3" type="primary">cheD</name>
    <name evidence="4" type="ORF">JWYL7_0868</name>
    <name evidence="5" type="ORF">SAMN05661008_00529</name>
</gene>
<reference evidence="4 6" key="1">
    <citation type="submission" date="2016-02" db="EMBL/GenBank/DDBJ databases">
        <title>Draft genome sequence for Clostridium paradoxum JW-YL-7.</title>
        <authorList>
            <person name="Utturkar S.M."/>
            <person name="Lancaster A."/>
            <person name="Poole F.L."/>
            <person name="Adams M.W."/>
            <person name="Brown S.D."/>
        </authorList>
    </citation>
    <scope>NUCLEOTIDE SEQUENCE [LARGE SCALE GENOMIC DNA]</scope>
    <source>
        <strain evidence="4 6">JW-YL-7</strain>
    </source>
</reference>
<protein>
    <recommendedName>
        <fullName evidence="3">Probable chemoreceptor glutamine deamidase CheD</fullName>
        <ecNumber evidence="3">3.5.1.44</ecNumber>
    </recommendedName>
</protein>
<evidence type="ECO:0000313" key="7">
    <source>
        <dbReference type="Proteomes" id="UP000323392"/>
    </source>
</evidence>
<dbReference type="STRING" id="1121328.JWYL7_0868"/>
<dbReference type="Proteomes" id="UP000092605">
    <property type="component" value="Unassembled WGS sequence"/>
</dbReference>
<comment type="caution">
    <text evidence="4">The sequence shown here is derived from an EMBL/GenBank/DDBJ whole genome shotgun (WGS) entry which is preliminary data.</text>
</comment>
<evidence type="ECO:0000256" key="1">
    <source>
        <dbReference type="ARBA" id="ARBA00022500"/>
    </source>
</evidence>
<organism evidence="4 6">
    <name type="scientific">Alkalithermobacter thermoalcaliphilus JW-YL-7 = DSM 7308</name>
    <dbReference type="NCBI Taxonomy" id="1121328"/>
    <lineage>
        <taxon>Bacteria</taxon>
        <taxon>Bacillati</taxon>
        <taxon>Bacillota</taxon>
        <taxon>Clostridia</taxon>
        <taxon>Peptostreptococcales</taxon>
        <taxon>Tepidibacteraceae</taxon>
        <taxon>Alkalithermobacter</taxon>
    </lineage>
</organism>
<evidence type="ECO:0000256" key="3">
    <source>
        <dbReference type="HAMAP-Rule" id="MF_01440"/>
    </source>
</evidence>
<evidence type="ECO:0000313" key="5">
    <source>
        <dbReference type="EMBL" id="SHK60288.1"/>
    </source>
</evidence>
<dbReference type="EC" id="3.5.1.44" evidence="3"/>
<dbReference type="AlphaFoldDB" id="A0A150FQA3"/>
<comment type="catalytic activity">
    <reaction evidence="3">
        <text>L-glutaminyl-[protein] + H2O = L-glutamyl-[protein] + NH4(+)</text>
        <dbReference type="Rhea" id="RHEA:16441"/>
        <dbReference type="Rhea" id="RHEA-COMP:10207"/>
        <dbReference type="Rhea" id="RHEA-COMP:10208"/>
        <dbReference type="ChEBI" id="CHEBI:15377"/>
        <dbReference type="ChEBI" id="CHEBI:28938"/>
        <dbReference type="ChEBI" id="CHEBI:29973"/>
        <dbReference type="ChEBI" id="CHEBI:30011"/>
        <dbReference type="EC" id="3.5.1.44"/>
    </reaction>
</comment>
<dbReference type="InterPro" id="IPR005659">
    <property type="entry name" value="Chemorcpt_Glu_NH3ase_CheD"/>
</dbReference>
<dbReference type="Proteomes" id="UP000323392">
    <property type="component" value="Unassembled WGS sequence"/>
</dbReference>
<dbReference type="PANTHER" id="PTHR35147:SF1">
    <property type="entry name" value="CHEMORECEPTOR GLUTAMINE DEAMIDASE CHED-RELATED"/>
    <property type="match status" value="1"/>
</dbReference>
<dbReference type="GO" id="GO:0050568">
    <property type="term" value="F:protein-glutamine glutaminase activity"/>
    <property type="evidence" value="ECO:0007669"/>
    <property type="project" value="UniProtKB-UniRule"/>
</dbReference>
<dbReference type="EMBL" id="LSFY01000001">
    <property type="protein sequence ID" value="KXZ39793.1"/>
    <property type="molecule type" value="Genomic_DNA"/>
</dbReference>
<dbReference type="RefSeq" id="WP_066069576.1">
    <property type="nucleotide sequence ID" value="NZ_FRBG01000003.1"/>
</dbReference>
<dbReference type="PATRIC" id="fig|1121328.3.peg.874"/>
<name>A0A150FQA3_CLOPD</name>
<dbReference type="InterPro" id="IPR038592">
    <property type="entry name" value="CheD-like_sf"/>
</dbReference>